<sequence length="193" mass="22698">MNSQKKGVAIFIIVLSILLYSIYITKNNDISSAFGVVYIIVAYIICLPFLIKETIGNKNRYDKLIEKYKNTFSKKAKEEIDKELEKFSWGEEFLKIVVTPLIFAWFAMPIISYPYTRYLGQDTTYFAEVYDKESSGHGRSKYYYTKIKSDSFGRETLTSRIIYNKFPIKSKLIIKKRISLLGSYIEYDYIKYQ</sequence>
<feature type="transmembrane region" description="Helical" evidence="1">
    <location>
        <begin position="30"/>
        <end position="51"/>
    </location>
</feature>
<proteinExistence type="predicted"/>
<evidence type="ECO:0000256" key="1">
    <source>
        <dbReference type="SAM" id="Phobius"/>
    </source>
</evidence>
<organism evidence="2 3">
    <name type="scientific">Actinobacillus suis</name>
    <dbReference type="NCBI Taxonomy" id="716"/>
    <lineage>
        <taxon>Bacteria</taxon>
        <taxon>Pseudomonadati</taxon>
        <taxon>Pseudomonadota</taxon>
        <taxon>Gammaproteobacteria</taxon>
        <taxon>Pasteurellales</taxon>
        <taxon>Pasteurellaceae</taxon>
        <taxon>Actinobacillus</taxon>
    </lineage>
</organism>
<dbReference type="GeneID" id="34290854"/>
<keyword evidence="1" id="KW-0472">Membrane</keyword>
<keyword evidence="1" id="KW-0812">Transmembrane</keyword>
<dbReference type="Proteomes" id="UP001206331">
    <property type="component" value="Unassembled WGS sequence"/>
</dbReference>
<keyword evidence="3" id="KW-1185">Reference proteome</keyword>
<protein>
    <submittedName>
        <fullName evidence="2">Uncharacterized protein</fullName>
    </submittedName>
</protein>
<reference evidence="2 3" key="1">
    <citation type="submission" date="2021-12" db="EMBL/GenBank/DDBJ databases">
        <title>Identification and characterization of A. suis stains in western Canada.</title>
        <authorList>
            <person name="Kulathunga D.G.R.S."/>
            <person name="De Oliveira Costa M."/>
        </authorList>
    </citation>
    <scope>NUCLEOTIDE SEQUENCE [LARGE SCALE GENOMIC DNA]</scope>
    <source>
        <strain evidence="2 3">18_292</strain>
    </source>
</reference>
<dbReference type="RefSeq" id="WP_014992269.1">
    <property type="nucleotide sequence ID" value="NZ_JAJUOY010000007.1"/>
</dbReference>
<dbReference type="EMBL" id="JAJUPA010000002">
    <property type="protein sequence ID" value="MCQ9629326.1"/>
    <property type="molecule type" value="Genomic_DNA"/>
</dbReference>
<keyword evidence="1" id="KW-1133">Transmembrane helix</keyword>
<evidence type="ECO:0000313" key="2">
    <source>
        <dbReference type="EMBL" id="MCQ9629326.1"/>
    </source>
</evidence>
<name>A0ABT1WTC7_ACTSU</name>
<gene>
    <name evidence="2" type="ORF">LZL92_03425</name>
</gene>
<comment type="caution">
    <text evidence="2">The sequence shown here is derived from an EMBL/GenBank/DDBJ whole genome shotgun (WGS) entry which is preliminary data.</text>
</comment>
<evidence type="ECO:0000313" key="3">
    <source>
        <dbReference type="Proteomes" id="UP001206331"/>
    </source>
</evidence>
<accession>A0ABT1WTC7</accession>
<feature type="transmembrane region" description="Helical" evidence="1">
    <location>
        <begin position="7"/>
        <end position="24"/>
    </location>
</feature>